<dbReference type="Proteomes" id="UP000317171">
    <property type="component" value="Chromosome"/>
</dbReference>
<name>A0A517RD86_9PLAN</name>
<evidence type="ECO:0000256" key="1">
    <source>
        <dbReference type="SAM" id="MobiDB-lite"/>
    </source>
</evidence>
<accession>A0A517RD86</accession>
<evidence type="ECO:0000313" key="3">
    <source>
        <dbReference type="Proteomes" id="UP000317171"/>
    </source>
</evidence>
<protein>
    <submittedName>
        <fullName evidence="2">Uncharacterized protein</fullName>
    </submittedName>
</protein>
<evidence type="ECO:0000313" key="2">
    <source>
        <dbReference type="EMBL" id="QDT41840.1"/>
    </source>
</evidence>
<feature type="region of interest" description="Disordered" evidence="1">
    <location>
        <begin position="1"/>
        <end position="82"/>
    </location>
</feature>
<proteinExistence type="predicted"/>
<dbReference type="KEGG" id="gaz:Pan241w_19080"/>
<sequence>MLLADSTQIESPEEELETFTDEPAVIFMSLDDDEENIGFDDLEDIDDDDFDDDDDDFDDDDEEEDEFDDEFDDDFDDDDDDF</sequence>
<dbReference type="EMBL" id="CP036269">
    <property type="protein sequence ID" value="QDT41840.1"/>
    <property type="molecule type" value="Genomic_DNA"/>
</dbReference>
<feature type="compositionally biased region" description="Polar residues" evidence="1">
    <location>
        <begin position="1"/>
        <end position="10"/>
    </location>
</feature>
<organism evidence="2 3">
    <name type="scientific">Gimesia alba</name>
    <dbReference type="NCBI Taxonomy" id="2527973"/>
    <lineage>
        <taxon>Bacteria</taxon>
        <taxon>Pseudomonadati</taxon>
        <taxon>Planctomycetota</taxon>
        <taxon>Planctomycetia</taxon>
        <taxon>Planctomycetales</taxon>
        <taxon>Planctomycetaceae</taxon>
        <taxon>Gimesia</taxon>
    </lineage>
</organism>
<dbReference type="OrthoDB" id="9999315at2"/>
<keyword evidence="3" id="KW-1185">Reference proteome</keyword>
<gene>
    <name evidence="2" type="ORF">Pan241w_19080</name>
</gene>
<reference evidence="2 3" key="1">
    <citation type="submission" date="2019-02" db="EMBL/GenBank/DDBJ databases">
        <title>Deep-cultivation of Planctomycetes and their phenomic and genomic characterization uncovers novel biology.</title>
        <authorList>
            <person name="Wiegand S."/>
            <person name="Jogler M."/>
            <person name="Boedeker C."/>
            <person name="Pinto D."/>
            <person name="Vollmers J."/>
            <person name="Rivas-Marin E."/>
            <person name="Kohn T."/>
            <person name="Peeters S.H."/>
            <person name="Heuer A."/>
            <person name="Rast P."/>
            <person name="Oberbeckmann S."/>
            <person name="Bunk B."/>
            <person name="Jeske O."/>
            <person name="Meyerdierks A."/>
            <person name="Storesund J.E."/>
            <person name="Kallscheuer N."/>
            <person name="Luecker S."/>
            <person name="Lage O.M."/>
            <person name="Pohl T."/>
            <person name="Merkel B.J."/>
            <person name="Hornburger P."/>
            <person name="Mueller R.-W."/>
            <person name="Bruemmer F."/>
            <person name="Labrenz M."/>
            <person name="Spormann A.M."/>
            <person name="Op den Camp H."/>
            <person name="Overmann J."/>
            <person name="Amann R."/>
            <person name="Jetten M.S.M."/>
            <person name="Mascher T."/>
            <person name="Medema M.H."/>
            <person name="Devos D.P."/>
            <person name="Kaster A.-K."/>
            <person name="Ovreas L."/>
            <person name="Rohde M."/>
            <person name="Galperin M.Y."/>
            <person name="Jogler C."/>
        </authorList>
    </citation>
    <scope>NUCLEOTIDE SEQUENCE [LARGE SCALE GENOMIC DNA]</scope>
    <source>
        <strain evidence="2 3">Pan241w</strain>
    </source>
</reference>
<feature type="compositionally biased region" description="Acidic residues" evidence="1">
    <location>
        <begin position="30"/>
        <end position="82"/>
    </location>
</feature>
<dbReference type="RefSeq" id="WP_145214080.1">
    <property type="nucleotide sequence ID" value="NZ_CP036269.1"/>
</dbReference>
<feature type="compositionally biased region" description="Acidic residues" evidence="1">
    <location>
        <begin position="11"/>
        <end position="20"/>
    </location>
</feature>
<dbReference type="AlphaFoldDB" id="A0A517RD86"/>